<reference evidence="12" key="1">
    <citation type="submission" date="2022-11" db="EMBL/GenBank/DDBJ databases">
        <authorList>
            <person name="Hyden B.L."/>
            <person name="Feng K."/>
            <person name="Yates T."/>
            <person name="Jawdy S."/>
            <person name="Smart L.B."/>
            <person name="Muchero W."/>
        </authorList>
    </citation>
    <scope>NUCLEOTIDE SEQUENCE</scope>
    <source>
        <tissue evidence="12">Shoot tip</tissue>
    </source>
</reference>
<comment type="caution">
    <text evidence="12">The sequence shown here is derived from an EMBL/GenBank/DDBJ whole genome shotgun (WGS) entry which is preliminary data.</text>
</comment>
<comment type="similarity">
    <text evidence="2 11">Belongs to the IPP transferase family.</text>
</comment>
<evidence type="ECO:0000256" key="9">
    <source>
        <dbReference type="ARBA" id="ARBA00022842"/>
    </source>
</evidence>
<evidence type="ECO:0000256" key="8">
    <source>
        <dbReference type="ARBA" id="ARBA00022840"/>
    </source>
</evidence>
<keyword evidence="4 11" id="KW-0808">Transferase</keyword>
<evidence type="ECO:0000256" key="2">
    <source>
        <dbReference type="ARBA" id="ARBA00005842"/>
    </source>
</evidence>
<evidence type="ECO:0000256" key="1">
    <source>
        <dbReference type="ARBA" id="ARBA00001946"/>
    </source>
</evidence>
<keyword evidence="5" id="KW-0819">tRNA processing</keyword>
<keyword evidence="9" id="KW-0460">Magnesium</keyword>
<evidence type="ECO:0000256" key="4">
    <source>
        <dbReference type="ARBA" id="ARBA00022679"/>
    </source>
</evidence>
<dbReference type="InterPro" id="IPR039657">
    <property type="entry name" value="Dimethylallyltransferase"/>
</dbReference>
<dbReference type="InterPro" id="IPR018022">
    <property type="entry name" value="IPT"/>
</dbReference>
<dbReference type="InterPro" id="IPR027417">
    <property type="entry name" value="P-loop_NTPase"/>
</dbReference>
<dbReference type="EMBL" id="JAPFFK010000007">
    <property type="protein sequence ID" value="KAJ6753972.1"/>
    <property type="molecule type" value="Genomic_DNA"/>
</dbReference>
<evidence type="ECO:0000256" key="3">
    <source>
        <dbReference type="ARBA" id="ARBA00012665"/>
    </source>
</evidence>
<evidence type="ECO:0000313" key="12">
    <source>
        <dbReference type="EMBL" id="KAJ6753972.1"/>
    </source>
</evidence>
<dbReference type="PANTHER" id="PTHR11088">
    <property type="entry name" value="TRNA DIMETHYLALLYLTRANSFERASE"/>
    <property type="match status" value="1"/>
</dbReference>
<sequence length="473" mass="53756">MIMTEVCGLRTRCLHLLLRSSSCRHGRQFATTTTCSIPVPNKKDKIIVISGPTGTGKTRLALELAKRLNGEIVSADSVQVYRGLDVGSAKPTASERKEVRHHLVDILHPSEDYSVGQFYEDARQATQDILKSGRVPIVTGGTGLYLRWFIYGKPDVPKASPEVALEVYSELAELERNKDWDAAVQLVVKAGDSQAQFLAANDWYRLRRSLEIIKTSGSPPSAFQVPYKSFKDQCNTRLTDSSHDVNSSDLDYEFICFFLSSPRLDLYRSIDYRCEDMLAESNGVLTEAKWLLDEGLLPNSNSATRAIGYRQAMEYLLRCREDGGRTSAGEFYAFLSEFQKASRNFAKRQMTWFRNEHIYHWLDASKPLEKVLSCVHDAYNDQTGSFVVPESLRMKKDMTSKRDVLQLKAYRTKNRHFVSRNDCSDILDWIRTTQGEAMSVVETGGHGLNERHCSGIHPRNVIPLYRESNRVRW</sequence>
<reference evidence="12" key="2">
    <citation type="journal article" date="2023" name="Int. J. Mol. Sci.">
        <title>De Novo Assembly and Annotation of 11 Diverse Shrub Willow (Salix) Genomes Reveals Novel Gene Organization in Sex-Linked Regions.</title>
        <authorList>
            <person name="Hyden B."/>
            <person name="Feng K."/>
            <person name="Yates T.B."/>
            <person name="Jawdy S."/>
            <person name="Cereghino C."/>
            <person name="Smart L.B."/>
            <person name="Muchero W."/>
        </authorList>
    </citation>
    <scope>NUCLEOTIDE SEQUENCE</scope>
    <source>
        <tissue evidence="12">Shoot tip</tissue>
    </source>
</reference>
<accession>A0A9Q1A124</accession>
<dbReference type="GO" id="GO:0006400">
    <property type="term" value="P:tRNA modification"/>
    <property type="evidence" value="ECO:0007669"/>
    <property type="project" value="TreeGrafter"/>
</dbReference>
<proteinExistence type="inferred from homology"/>
<comment type="cofactor">
    <cofactor evidence="1">
        <name>Mg(2+)</name>
        <dbReference type="ChEBI" id="CHEBI:18420"/>
    </cofactor>
</comment>
<dbReference type="NCBIfam" id="TIGR00174">
    <property type="entry name" value="miaA"/>
    <property type="match status" value="1"/>
</dbReference>
<dbReference type="EC" id="2.5.1.75" evidence="3"/>
<name>A0A9Q1A124_SALPP</name>
<evidence type="ECO:0000256" key="10">
    <source>
        <dbReference type="ARBA" id="ARBA00049563"/>
    </source>
</evidence>
<protein>
    <recommendedName>
        <fullName evidence="3">tRNA dimethylallyltransferase</fullName>
        <ecNumber evidence="3">2.5.1.75</ecNumber>
    </recommendedName>
</protein>
<gene>
    <name evidence="12" type="ORF">OIU79_026749</name>
</gene>
<dbReference type="GO" id="GO:0005524">
    <property type="term" value="F:ATP binding"/>
    <property type="evidence" value="ECO:0007669"/>
    <property type="project" value="UniProtKB-KW"/>
</dbReference>
<dbReference type="Gene3D" id="1.10.20.140">
    <property type="match status" value="1"/>
</dbReference>
<keyword evidence="8 11" id="KW-0067">ATP-binding</keyword>
<dbReference type="GO" id="GO:0052381">
    <property type="term" value="F:tRNA dimethylallyltransferase activity"/>
    <property type="evidence" value="ECO:0007669"/>
    <property type="project" value="UniProtKB-EC"/>
</dbReference>
<dbReference type="Gene3D" id="3.40.50.300">
    <property type="entry name" value="P-loop containing nucleotide triphosphate hydrolases"/>
    <property type="match status" value="1"/>
</dbReference>
<dbReference type="Pfam" id="PF01715">
    <property type="entry name" value="IPPT"/>
    <property type="match status" value="1"/>
</dbReference>
<evidence type="ECO:0000313" key="13">
    <source>
        <dbReference type="Proteomes" id="UP001151532"/>
    </source>
</evidence>
<evidence type="ECO:0000256" key="7">
    <source>
        <dbReference type="ARBA" id="ARBA00022741"/>
    </source>
</evidence>
<keyword evidence="6" id="KW-0203">Cytokinin biosynthesis</keyword>
<organism evidence="12 13">
    <name type="scientific">Salix purpurea</name>
    <name type="common">Purple osier willow</name>
    <dbReference type="NCBI Taxonomy" id="77065"/>
    <lineage>
        <taxon>Eukaryota</taxon>
        <taxon>Viridiplantae</taxon>
        <taxon>Streptophyta</taxon>
        <taxon>Embryophyta</taxon>
        <taxon>Tracheophyta</taxon>
        <taxon>Spermatophyta</taxon>
        <taxon>Magnoliopsida</taxon>
        <taxon>eudicotyledons</taxon>
        <taxon>Gunneridae</taxon>
        <taxon>Pentapetalae</taxon>
        <taxon>rosids</taxon>
        <taxon>fabids</taxon>
        <taxon>Malpighiales</taxon>
        <taxon>Salicaceae</taxon>
        <taxon>Saliceae</taxon>
        <taxon>Salix</taxon>
    </lineage>
</organism>
<evidence type="ECO:0000256" key="6">
    <source>
        <dbReference type="ARBA" id="ARBA00022712"/>
    </source>
</evidence>
<evidence type="ECO:0000256" key="11">
    <source>
        <dbReference type="RuleBase" id="RU003785"/>
    </source>
</evidence>
<dbReference type="OrthoDB" id="775260at2759"/>
<evidence type="ECO:0000256" key="5">
    <source>
        <dbReference type="ARBA" id="ARBA00022694"/>
    </source>
</evidence>
<comment type="catalytic activity">
    <reaction evidence="10">
        <text>adenosine(37) in tRNA + dimethylallyl diphosphate = N(6)-dimethylallyladenosine(37) in tRNA + diphosphate</text>
        <dbReference type="Rhea" id="RHEA:26482"/>
        <dbReference type="Rhea" id="RHEA-COMP:10162"/>
        <dbReference type="Rhea" id="RHEA-COMP:10375"/>
        <dbReference type="ChEBI" id="CHEBI:33019"/>
        <dbReference type="ChEBI" id="CHEBI:57623"/>
        <dbReference type="ChEBI" id="CHEBI:74411"/>
        <dbReference type="ChEBI" id="CHEBI:74415"/>
        <dbReference type="EC" id="2.5.1.75"/>
    </reaction>
</comment>
<dbReference type="Proteomes" id="UP001151532">
    <property type="component" value="Chromosome 16"/>
</dbReference>
<dbReference type="HAMAP" id="MF_00185">
    <property type="entry name" value="IPP_trans"/>
    <property type="match status" value="1"/>
</dbReference>
<dbReference type="SUPFAM" id="SSF52540">
    <property type="entry name" value="P-loop containing nucleoside triphosphate hydrolases"/>
    <property type="match status" value="1"/>
</dbReference>
<dbReference type="PANTHER" id="PTHR11088:SF60">
    <property type="entry name" value="TRNA DIMETHYLALLYLTRANSFERASE"/>
    <property type="match status" value="1"/>
</dbReference>
<dbReference type="FunFam" id="1.10.20.140:FF:000007">
    <property type="entry name" value="tRNA dimethylallyltransferase 9"/>
    <property type="match status" value="1"/>
</dbReference>
<dbReference type="AlphaFoldDB" id="A0A9Q1A124"/>
<keyword evidence="7 11" id="KW-0547">Nucleotide-binding</keyword>
<dbReference type="GO" id="GO:0009691">
    <property type="term" value="P:cytokinin biosynthetic process"/>
    <property type="evidence" value="ECO:0007669"/>
    <property type="project" value="UniProtKB-KW"/>
</dbReference>
<keyword evidence="13" id="KW-1185">Reference proteome</keyword>